<organism evidence="1 2">
    <name type="scientific">Streptomyces davaonensis (strain DSM 101723 / JCM 4913 / KCC S-0913 / 768)</name>
    <dbReference type="NCBI Taxonomy" id="1214101"/>
    <lineage>
        <taxon>Bacteria</taxon>
        <taxon>Bacillati</taxon>
        <taxon>Actinomycetota</taxon>
        <taxon>Actinomycetes</taxon>
        <taxon>Kitasatosporales</taxon>
        <taxon>Streptomycetaceae</taxon>
        <taxon>Streptomyces</taxon>
    </lineage>
</organism>
<keyword evidence="2" id="KW-1185">Reference proteome</keyword>
<dbReference type="KEGG" id="sdv:BN159_2523"/>
<dbReference type="SMART" id="SM00567">
    <property type="entry name" value="EZ_HEAT"/>
    <property type="match status" value="2"/>
</dbReference>
<evidence type="ECO:0008006" key="3">
    <source>
        <dbReference type="Google" id="ProtNLM"/>
    </source>
</evidence>
<gene>
    <name evidence="1" type="ORF">BN159_2523</name>
</gene>
<dbReference type="InterPro" id="IPR011989">
    <property type="entry name" value="ARM-like"/>
</dbReference>
<dbReference type="Pfam" id="PF03130">
    <property type="entry name" value="HEAT_PBS"/>
    <property type="match status" value="1"/>
</dbReference>
<dbReference type="InterPro" id="IPR016024">
    <property type="entry name" value="ARM-type_fold"/>
</dbReference>
<proteinExistence type="predicted"/>
<dbReference type="HOGENOM" id="CLU_1160558_0_0_11"/>
<dbReference type="SUPFAM" id="SSF48371">
    <property type="entry name" value="ARM repeat"/>
    <property type="match status" value="1"/>
</dbReference>
<dbReference type="InterPro" id="IPR004155">
    <property type="entry name" value="PBS_lyase_HEAT"/>
</dbReference>
<reference evidence="1 2" key="1">
    <citation type="journal article" date="2012" name="J. Bacteriol.">
        <title>Genome sequence of the bacterium Streptomyces davawensis JCM 4913 and heterologous production of the unique antibiotic roseoflavin.</title>
        <authorList>
            <person name="Jankowitsch F."/>
            <person name="Schwarz J."/>
            <person name="Ruckert C."/>
            <person name="Gust B."/>
            <person name="Szczepanowski R."/>
            <person name="Blom J."/>
            <person name="Pelzer S."/>
            <person name="Kalinowski J."/>
            <person name="Mack M."/>
        </authorList>
    </citation>
    <scope>NUCLEOTIDE SEQUENCE [LARGE SCALE GENOMIC DNA]</scope>
    <source>
        <strain evidence="2">DSM 101723 / JCM 4913 / KCC S-0913 / 768</strain>
    </source>
</reference>
<dbReference type="eggNOG" id="ENOG5031WJM">
    <property type="taxonomic scope" value="Bacteria"/>
</dbReference>
<dbReference type="AlphaFoldDB" id="K4R1A1"/>
<dbReference type="Pfam" id="PF13646">
    <property type="entry name" value="HEAT_2"/>
    <property type="match status" value="1"/>
</dbReference>
<dbReference type="Gene3D" id="1.25.10.10">
    <property type="entry name" value="Leucine-rich Repeat Variant"/>
    <property type="match status" value="1"/>
</dbReference>
<evidence type="ECO:0000313" key="1">
    <source>
        <dbReference type="EMBL" id="CCK26902.1"/>
    </source>
</evidence>
<sequence>MWSAWRFWSLPRRRVADLDRPRSRTPAMSVPPGIVPSADESRGFGMSAGALVIALVRLGDPAAVPTLVDLLARDGEAGGIGRSVLQALGAFGATAASALAAIRPLIRSSDGHVRTAAVAALWDIGGDSEEVLPLLYELLAESAWPTASGAADVLGRIGPPAAPHCPASGNCSATTTSGCASIAPPRSGTSAARPKRTPCSTCCSPRGSRTRLGAEHREGRATSAGGTGVACPALLRSGP</sequence>
<accession>K4R1A1</accession>
<name>K4R1A1_STRDJ</name>
<dbReference type="EMBL" id="HE971709">
    <property type="protein sequence ID" value="CCK26902.1"/>
    <property type="molecule type" value="Genomic_DNA"/>
</dbReference>
<dbReference type="Proteomes" id="UP000008043">
    <property type="component" value="Chromosome"/>
</dbReference>
<protein>
    <recommendedName>
        <fullName evidence="3">HEAT repeat domain-containing protein</fullName>
    </recommendedName>
</protein>
<dbReference type="STRING" id="1214101.BN159_2523"/>
<evidence type="ECO:0000313" key="2">
    <source>
        <dbReference type="Proteomes" id="UP000008043"/>
    </source>
</evidence>